<dbReference type="Proteomes" id="UP000632154">
    <property type="component" value="Unassembled WGS sequence"/>
</dbReference>
<keyword evidence="2" id="KW-0812">Transmembrane</keyword>
<evidence type="ECO:0000313" key="3">
    <source>
        <dbReference type="EMBL" id="GHG06128.1"/>
    </source>
</evidence>
<evidence type="ECO:0000313" key="4">
    <source>
        <dbReference type="Proteomes" id="UP000632154"/>
    </source>
</evidence>
<keyword evidence="4" id="KW-1185">Reference proteome</keyword>
<sequence>MGPVNYAALLAVMVLLAFFFPVALRLGEYLGLGAGTTAVALWSALVFALALTFVRWRVSRERISAGQLEQGRRQILERPTDPAAYHVGGQHLALLLLERGRRREAAELIDRYARLGGARDAEILALQEALSSADRWRFKREAPDRLPVRELQAAQKEHAQKEQARQVSQQLGEDHQSQLREREPKEREQSHAHHAAGGKA</sequence>
<dbReference type="EMBL" id="BNAL01000023">
    <property type="protein sequence ID" value="GHG06128.1"/>
    <property type="molecule type" value="Genomic_DNA"/>
</dbReference>
<reference evidence="4" key="1">
    <citation type="journal article" date="2019" name="Int. J. Syst. Evol. Microbiol.">
        <title>The Global Catalogue of Microorganisms (GCM) 10K type strain sequencing project: providing services to taxonomists for standard genome sequencing and annotation.</title>
        <authorList>
            <consortium name="The Broad Institute Genomics Platform"/>
            <consortium name="The Broad Institute Genome Sequencing Center for Infectious Disease"/>
            <person name="Wu L."/>
            <person name="Ma J."/>
        </authorList>
    </citation>
    <scope>NUCLEOTIDE SEQUENCE [LARGE SCALE GENOMIC DNA]</scope>
    <source>
        <strain evidence="4">CGMCC 1.18439</strain>
    </source>
</reference>
<gene>
    <name evidence="3" type="ORF">GCM10017783_18400</name>
</gene>
<feature type="compositionally biased region" description="Basic and acidic residues" evidence="1">
    <location>
        <begin position="155"/>
        <end position="164"/>
    </location>
</feature>
<feature type="transmembrane region" description="Helical" evidence="2">
    <location>
        <begin position="7"/>
        <end position="24"/>
    </location>
</feature>
<keyword evidence="2" id="KW-1133">Transmembrane helix</keyword>
<accession>A0ABQ3KBH1</accession>
<evidence type="ECO:0000256" key="1">
    <source>
        <dbReference type="SAM" id="MobiDB-lite"/>
    </source>
</evidence>
<feature type="region of interest" description="Disordered" evidence="1">
    <location>
        <begin position="153"/>
        <end position="200"/>
    </location>
</feature>
<proteinExistence type="predicted"/>
<feature type="transmembrane region" description="Helical" evidence="2">
    <location>
        <begin position="30"/>
        <end position="54"/>
    </location>
</feature>
<comment type="caution">
    <text evidence="3">The sequence shown here is derived from an EMBL/GenBank/DDBJ whole genome shotgun (WGS) entry which is preliminary data.</text>
</comment>
<feature type="compositionally biased region" description="Basic and acidic residues" evidence="1">
    <location>
        <begin position="172"/>
        <end position="191"/>
    </location>
</feature>
<organism evidence="3 4">
    <name type="scientific">Deinococcus piscis</name>
    <dbReference type="NCBI Taxonomy" id="394230"/>
    <lineage>
        <taxon>Bacteria</taxon>
        <taxon>Thermotogati</taxon>
        <taxon>Deinococcota</taxon>
        <taxon>Deinococci</taxon>
        <taxon>Deinococcales</taxon>
        <taxon>Deinococcaceae</taxon>
        <taxon>Deinococcus</taxon>
    </lineage>
</organism>
<name>A0ABQ3KBH1_9DEIO</name>
<keyword evidence="2" id="KW-0472">Membrane</keyword>
<protein>
    <submittedName>
        <fullName evidence="3">Uncharacterized protein</fullName>
    </submittedName>
</protein>
<evidence type="ECO:0000256" key="2">
    <source>
        <dbReference type="SAM" id="Phobius"/>
    </source>
</evidence>